<dbReference type="NCBIfam" id="NF040657">
    <property type="entry name" value="immun_SitI3"/>
    <property type="match status" value="1"/>
</dbReference>
<reference evidence="1 2" key="1">
    <citation type="journal article" date="2014" name="J. Biotechnol.">
        <title>Complete genome sequence of the actinobacterium Actinoplanes friuliensis HAG 010964, producer of the lipopeptide antibiotic friulimycin.</title>
        <authorList>
            <person name="Ruckert C."/>
            <person name="Szczepanowski R."/>
            <person name="Albersmeier A."/>
            <person name="Goesmann A."/>
            <person name="Fischer N."/>
            <person name="Steinkamper A."/>
            <person name="Puhler A."/>
            <person name="Biener R."/>
            <person name="Schwartz D."/>
            <person name="Kalinowski J."/>
        </authorList>
    </citation>
    <scope>NUCLEOTIDE SEQUENCE [LARGE SCALE GENOMIC DNA]</scope>
    <source>
        <strain evidence="1 2">DSM 7358</strain>
    </source>
</reference>
<dbReference type="RefSeq" id="WP_023562776.1">
    <property type="nucleotide sequence ID" value="NC_022657.1"/>
</dbReference>
<protein>
    <submittedName>
        <fullName evidence="1">Uncharacterized protein</fullName>
    </submittedName>
</protein>
<name>U5WBB9_9ACTN</name>
<evidence type="ECO:0000313" key="2">
    <source>
        <dbReference type="Proteomes" id="UP000017746"/>
    </source>
</evidence>
<dbReference type="EMBL" id="CP006272">
    <property type="protein sequence ID" value="AGZ46444.1"/>
    <property type="molecule type" value="Genomic_DNA"/>
</dbReference>
<accession>U5WBB9</accession>
<dbReference type="Proteomes" id="UP000017746">
    <property type="component" value="Chromosome"/>
</dbReference>
<dbReference type="eggNOG" id="ENOG5031S3V">
    <property type="taxonomic scope" value="Bacteria"/>
</dbReference>
<dbReference type="OrthoDB" id="3394433at2"/>
<sequence>MALEYRLVLAGDTPVEQVAGRAFPDPEELPTGVIPLLTADLFDRYGFSVAVRAGRNGYVDVESDEGSWEWEPEAYVSLSFRMDKFADQPPLVINMLTAIRRVLNTGSEDAAFILNGDVLLLTRFDGKPVKHRRTWWENYPGAADLIPSSSGLSPDGA</sequence>
<proteinExistence type="predicted"/>
<dbReference type="STRING" id="1246995.AFR_40950"/>
<organism evidence="1 2">
    <name type="scientific">Actinoplanes friuliensis DSM 7358</name>
    <dbReference type="NCBI Taxonomy" id="1246995"/>
    <lineage>
        <taxon>Bacteria</taxon>
        <taxon>Bacillati</taxon>
        <taxon>Actinomycetota</taxon>
        <taxon>Actinomycetes</taxon>
        <taxon>Micromonosporales</taxon>
        <taxon>Micromonosporaceae</taxon>
        <taxon>Actinoplanes</taxon>
    </lineage>
</organism>
<dbReference type="AlphaFoldDB" id="U5WBB9"/>
<dbReference type="HOGENOM" id="CLU_1739738_0_0_11"/>
<evidence type="ECO:0000313" key="1">
    <source>
        <dbReference type="EMBL" id="AGZ46444.1"/>
    </source>
</evidence>
<gene>
    <name evidence="1" type="ORF">AFR_40950</name>
</gene>
<dbReference type="PATRIC" id="fig|1246995.3.peg.8290"/>
<keyword evidence="2" id="KW-1185">Reference proteome</keyword>
<dbReference type="InterPro" id="IPR049799">
    <property type="entry name" value="SitI3-like"/>
</dbReference>
<dbReference type="KEGG" id="afs:AFR_40950"/>